<reference evidence="1 2" key="1">
    <citation type="submission" date="2016-10" db="EMBL/GenBank/DDBJ databases">
        <authorList>
            <person name="de Groot N.N."/>
        </authorList>
    </citation>
    <scope>NUCLEOTIDE SEQUENCE [LARGE SCALE GENOMIC DNA]</scope>
    <source>
        <strain evidence="1 2">CGMCC 4.7037</strain>
    </source>
</reference>
<dbReference type="AlphaFoldDB" id="A0A1H6E0B8"/>
<evidence type="ECO:0000313" key="2">
    <source>
        <dbReference type="Proteomes" id="UP000236732"/>
    </source>
</evidence>
<organism evidence="1 2">
    <name type="scientific">Nonomuraea solani</name>
    <dbReference type="NCBI Taxonomy" id="1144553"/>
    <lineage>
        <taxon>Bacteria</taxon>
        <taxon>Bacillati</taxon>
        <taxon>Actinomycetota</taxon>
        <taxon>Actinomycetes</taxon>
        <taxon>Streptosporangiales</taxon>
        <taxon>Streptosporangiaceae</taxon>
        <taxon>Nonomuraea</taxon>
    </lineage>
</organism>
<sequence length="59" mass="6722">MGRYVDEWTVAITDVTDRAREVHAAVRRRETPDELLPAERPYPLRDDLAEIIEASVGSL</sequence>
<dbReference type="Pfam" id="PF14124">
    <property type="entry name" value="DUF4291"/>
    <property type="match status" value="1"/>
</dbReference>
<dbReference type="Proteomes" id="UP000236732">
    <property type="component" value="Unassembled WGS sequence"/>
</dbReference>
<protein>
    <submittedName>
        <fullName evidence="1">Uncharacterized protein</fullName>
    </submittedName>
</protein>
<accession>A0A1H6E0B8</accession>
<name>A0A1H6E0B8_9ACTN</name>
<gene>
    <name evidence="1" type="ORF">SAMN05444920_107184</name>
</gene>
<dbReference type="InterPro" id="IPR025633">
    <property type="entry name" value="DUF4291"/>
</dbReference>
<proteinExistence type="predicted"/>
<keyword evidence="2" id="KW-1185">Reference proteome</keyword>
<evidence type="ECO:0000313" key="1">
    <source>
        <dbReference type="EMBL" id="SEG91040.1"/>
    </source>
</evidence>
<dbReference type="RefSeq" id="WP_235030387.1">
    <property type="nucleotide sequence ID" value="NZ_FNVT01000007.1"/>
</dbReference>
<dbReference type="EMBL" id="FNVT01000007">
    <property type="protein sequence ID" value="SEG91040.1"/>
    <property type="molecule type" value="Genomic_DNA"/>
</dbReference>